<protein>
    <submittedName>
        <fullName evidence="2">Uncharacterized protein</fullName>
    </submittedName>
</protein>
<dbReference type="PANTHER" id="PTHR33444">
    <property type="entry name" value="SI:DKEY-19B23.12-RELATED"/>
    <property type="match status" value="1"/>
</dbReference>
<keyword evidence="1" id="KW-1133">Transmembrane helix</keyword>
<feature type="transmembrane region" description="Helical" evidence="1">
    <location>
        <begin position="112"/>
        <end position="145"/>
    </location>
</feature>
<reference evidence="2" key="2">
    <citation type="submission" date="2025-08" db="UniProtKB">
        <authorList>
            <consortium name="Ensembl"/>
        </authorList>
    </citation>
    <scope>IDENTIFICATION</scope>
</reference>
<accession>A0A8C4RSU5</accession>
<dbReference type="Proteomes" id="UP000694620">
    <property type="component" value="Chromosome 3"/>
</dbReference>
<feature type="transmembrane region" description="Helical" evidence="1">
    <location>
        <begin position="40"/>
        <end position="60"/>
    </location>
</feature>
<feature type="transmembrane region" description="Helical" evidence="1">
    <location>
        <begin position="72"/>
        <end position="92"/>
    </location>
</feature>
<proteinExistence type="predicted"/>
<reference evidence="2" key="1">
    <citation type="submission" date="2021-06" db="EMBL/GenBank/DDBJ databases">
        <authorList>
            <consortium name="Wellcome Sanger Institute Data Sharing"/>
        </authorList>
    </citation>
    <scope>NUCLEOTIDE SEQUENCE [LARGE SCALE GENOMIC DNA]</scope>
</reference>
<keyword evidence="3" id="KW-1185">Reference proteome</keyword>
<keyword evidence="1" id="KW-0472">Membrane</keyword>
<keyword evidence="1" id="KW-0812">Transmembrane</keyword>
<dbReference type="InterPro" id="IPR040350">
    <property type="entry name" value="TMEM272"/>
</dbReference>
<dbReference type="GeneTree" id="ENSGT00940000165960"/>
<organism evidence="2 3">
    <name type="scientific">Erpetoichthys calabaricus</name>
    <name type="common">Rope fish</name>
    <name type="synonym">Calamoichthys calabaricus</name>
    <dbReference type="NCBI Taxonomy" id="27687"/>
    <lineage>
        <taxon>Eukaryota</taxon>
        <taxon>Metazoa</taxon>
        <taxon>Chordata</taxon>
        <taxon>Craniata</taxon>
        <taxon>Vertebrata</taxon>
        <taxon>Euteleostomi</taxon>
        <taxon>Actinopterygii</taxon>
        <taxon>Polypteriformes</taxon>
        <taxon>Polypteridae</taxon>
        <taxon>Erpetoichthys</taxon>
    </lineage>
</organism>
<gene>
    <name evidence="2" type="primary">LOC127526960</name>
</gene>
<sequence>MGDENNSSLKIRIQKRISENCVPVLKGAVYLEDCPVQRYIPLYLIVMGVAVMITRLFTSFKCCEQKSRLCQVWKGVLFSFLLMWFISGNVWIYKTKLQVLDKEKPDYCNKSLYLFAFWMTTLLYTFLGLMLVTACCTLGCIYALYDEKSTQVHKAQEQPQSVELAGSQV</sequence>
<dbReference type="AlphaFoldDB" id="A0A8C4RSU5"/>
<name>A0A8C4RSU5_ERPCA</name>
<dbReference type="Ensembl" id="ENSECRT00000004868.1">
    <property type="protein sequence ID" value="ENSECRP00000004785.1"/>
    <property type="gene ID" value="ENSECRG00000003244.1"/>
</dbReference>
<evidence type="ECO:0000313" key="2">
    <source>
        <dbReference type="Ensembl" id="ENSECRP00000004785.1"/>
    </source>
</evidence>
<reference evidence="2" key="3">
    <citation type="submission" date="2025-09" db="UniProtKB">
        <authorList>
            <consortium name="Ensembl"/>
        </authorList>
    </citation>
    <scope>IDENTIFICATION</scope>
</reference>
<dbReference type="PANTHER" id="PTHR33444:SF2">
    <property type="entry name" value="MARVEL DOMAIN-CONTAINING PROTEIN"/>
    <property type="match status" value="1"/>
</dbReference>
<evidence type="ECO:0000313" key="3">
    <source>
        <dbReference type="Proteomes" id="UP000694620"/>
    </source>
</evidence>
<evidence type="ECO:0000256" key="1">
    <source>
        <dbReference type="SAM" id="Phobius"/>
    </source>
</evidence>